<gene>
    <name evidence="5" type="ORF">GCM10011502_22680</name>
</gene>
<accession>A0ABQ1IPP4</accession>
<evidence type="ECO:0000259" key="4">
    <source>
        <dbReference type="Pfam" id="PF00497"/>
    </source>
</evidence>
<comment type="similarity">
    <text evidence="1">Belongs to the bacterial solute-binding protein 3 family.</text>
</comment>
<dbReference type="PANTHER" id="PTHR35936">
    <property type="entry name" value="MEMBRANE-BOUND LYTIC MUREIN TRANSGLYCOSYLASE F"/>
    <property type="match status" value="1"/>
</dbReference>
<dbReference type="Proteomes" id="UP000646152">
    <property type="component" value="Unassembled WGS sequence"/>
</dbReference>
<dbReference type="PANTHER" id="PTHR35936:SF6">
    <property type="entry name" value="AMINO ACID ABC TRANSPORTER SUBSTRATE-BINDING PAAT FAMILY PROTEIN"/>
    <property type="match status" value="1"/>
</dbReference>
<evidence type="ECO:0000256" key="1">
    <source>
        <dbReference type="ARBA" id="ARBA00010333"/>
    </source>
</evidence>
<dbReference type="Gene3D" id="3.40.190.10">
    <property type="entry name" value="Periplasmic binding protein-like II"/>
    <property type="match status" value="2"/>
</dbReference>
<evidence type="ECO:0000313" key="5">
    <source>
        <dbReference type="EMBL" id="GGB48884.1"/>
    </source>
</evidence>
<feature type="chain" id="PRO_5045275746" description="Solute-binding protein family 3/N-terminal domain-containing protein" evidence="3">
    <location>
        <begin position="21"/>
        <end position="262"/>
    </location>
</feature>
<dbReference type="RefSeq" id="WP_188630246.1">
    <property type="nucleotide sequence ID" value="NZ_BMKE01000019.1"/>
</dbReference>
<feature type="domain" description="Solute-binding protein family 3/N-terminal" evidence="4">
    <location>
        <begin position="36"/>
        <end position="225"/>
    </location>
</feature>
<keyword evidence="2 3" id="KW-0732">Signal</keyword>
<proteinExistence type="inferred from homology"/>
<dbReference type="EMBL" id="BMKE01000019">
    <property type="protein sequence ID" value="GGB48884.1"/>
    <property type="molecule type" value="Genomic_DNA"/>
</dbReference>
<dbReference type="SUPFAM" id="SSF53850">
    <property type="entry name" value="Periplasmic binding protein-like II"/>
    <property type="match status" value="1"/>
</dbReference>
<reference evidence="6" key="1">
    <citation type="journal article" date="2019" name="Int. J. Syst. Evol. Microbiol.">
        <title>The Global Catalogue of Microorganisms (GCM) 10K type strain sequencing project: providing services to taxonomists for standard genome sequencing and annotation.</title>
        <authorList>
            <consortium name="The Broad Institute Genomics Platform"/>
            <consortium name="The Broad Institute Genome Sequencing Center for Infectious Disease"/>
            <person name="Wu L."/>
            <person name="Ma J."/>
        </authorList>
    </citation>
    <scope>NUCLEOTIDE SEQUENCE [LARGE SCALE GENOMIC DNA]</scope>
    <source>
        <strain evidence="6">CGMCC 1.15923</strain>
    </source>
</reference>
<evidence type="ECO:0000256" key="2">
    <source>
        <dbReference type="ARBA" id="ARBA00022729"/>
    </source>
</evidence>
<keyword evidence="6" id="KW-1185">Reference proteome</keyword>
<dbReference type="Pfam" id="PF00497">
    <property type="entry name" value="SBP_bac_3"/>
    <property type="match status" value="1"/>
</dbReference>
<organism evidence="5 6">
    <name type="scientific">Oceanisphaera marina</name>
    <dbReference type="NCBI Taxonomy" id="2017550"/>
    <lineage>
        <taxon>Bacteria</taxon>
        <taxon>Pseudomonadati</taxon>
        <taxon>Pseudomonadota</taxon>
        <taxon>Gammaproteobacteria</taxon>
        <taxon>Aeromonadales</taxon>
        <taxon>Aeromonadaceae</taxon>
        <taxon>Oceanisphaera</taxon>
    </lineage>
</organism>
<dbReference type="InterPro" id="IPR001638">
    <property type="entry name" value="Solute-binding_3/MltF_N"/>
</dbReference>
<name>A0ABQ1IPP4_9GAMM</name>
<comment type="caution">
    <text evidence="5">The sequence shown here is derived from an EMBL/GenBank/DDBJ whole genome shotgun (WGS) entry which is preliminary data.</text>
</comment>
<evidence type="ECO:0000256" key="3">
    <source>
        <dbReference type="SAM" id="SignalP"/>
    </source>
</evidence>
<evidence type="ECO:0000313" key="6">
    <source>
        <dbReference type="Proteomes" id="UP000646152"/>
    </source>
</evidence>
<protein>
    <recommendedName>
        <fullName evidence="4">Solute-binding protein family 3/N-terminal domain-containing protein</fullName>
    </recommendedName>
</protein>
<sequence length="262" mass="28944">MPLIVALLLTLLSAALSAHAQAPASAPAANPSSILTACGHPMYPPLSWEQDGELTGIAPHLVRKLLAEHGYTVNMQVFGNWERCQLAARQGKVDLIVAAYKTRQREQNFLFSDTPIIADPVVLFTHFGNASQSPWSLTDHTLGLLFGDSFGDKFDRAAAQRLDVERVSSGKQNFQKLALGRIDYMPIGLTTGKLQAQKLGLTEQVFPLPDLLTLEYYHLAVPKGSRLAPLLPTLSARLQALADDHYIRRITFFFERHYLDAP</sequence>
<feature type="signal peptide" evidence="3">
    <location>
        <begin position="1"/>
        <end position="20"/>
    </location>
</feature>